<dbReference type="SUPFAM" id="SSF53474">
    <property type="entry name" value="alpha/beta-Hydrolases"/>
    <property type="match status" value="1"/>
</dbReference>
<keyword evidence="2 4" id="KW-0732">Signal</keyword>
<dbReference type="PANTHER" id="PTHR43903">
    <property type="entry name" value="NEUROLIGIN"/>
    <property type="match status" value="1"/>
</dbReference>
<evidence type="ECO:0000256" key="2">
    <source>
        <dbReference type="ARBA" id="ARBA00022729"/>
    </source>
</evidence>
<dbReference type="AlphaFoldDB" id="A0AAN7Q511"/>
<dbReference type="Gene3D" id="3.40.50.1820">
    <property type="entry name" value="alpha/beta hydrolase"/>
    <property type="match status" value="1"/>
</dbReference>
<evidence type="ECO:0000256" key="3">
    <source>
        <dbReference type="ARBA" id="ARBA00023180"/>
    </source>
</evidence>
<evidence type="ECO:0000256" key="1">
    <source>
        <dbReference type="ARBA" id="ARBA00005964"/>
    </source>
</evidence>
<dbReference type="InterPro" id="IPR051093">
    <property type="entry name" value="Neuroligin/BSAL"/>
</dbReference>
<dbReference type="Proteomes" id="UP001353858">
    <property type="component" value="Unassembled WGS sequence"/>
</dbReference>
<feature type="chain" id="PRO_5042904445" description="Carboxylesterase type B domain-containing protein" evidence="4">
    <location>
        <begin position="21"/>
        <end position="702"/>
    </location>
</feature>
<proteinExistence type="inferred from homology"/>
<accession>A0AAN7Q511</accession>
<keyword evidence="7" id="KW-1185">Reference proteome</keyword>
<dbReference type="InterPro" id="IPR002018">
    <property type="entry name" value="CarbesteraseB"/>
</dbReference>
<dbReference type="PROSITE" id="PS00941">
    <property type="entry name" value="CARBOXYLESTERASE_B_2"/>
    <property type="match status" value="1"/>
</dbReference>
<gene>
    <name evidence="6" type="ORF">RN001_002280</name>
</gene>
<dbReference type="InterPro" id="IPR029058">
    <property type="entry name" value="AB_hydrolase_fold"/>
</dbReference>
<keyword evidence="3" id="KW-0325">Glycoprotein</keyword>
<protein>
    <recommendedName>
        <fullName evidence="5">Carboxylesterase type B domain-containing protein</fullName>
    </recommendedName>
</protein>
<feature type="domain" description="Carboxylesterase type B" evidence="5">
    <location>
        <begin position="56"/>
        <end position="605"/>
    </location>
</feature>
<organism evidence="6 7">
    <name type="scientific">Aquatica leii</name>
    <dbReference type="NCBI Taxonomy" id="1421715"/>
    <lineage>
        <taxon>Eukaryota</taxon>
        <taxon>Metazoa</taxon>
        <taxon>Ecdysozoa</taxon>
        <taxon>Arthropoda</taxon>
        <taxon>Hexapoda</taxon>
        <taxon>Insecta</taxon>
        <taxon>Pterygota</taxon>
        <taxon>Neoptera</taxon>
        <taxon>Endopterygota</taxon>
        <taxon>Coleoptera</taxon>
        <taxon>Polyphaga</taxon>
        <taxon>Elateriformia</taxon>
        <taxon>Elateroidea</taxon>
        <taxon>Lampyridae</taxon>
        <taxon>Luciolinae</taxon>
        <taxon>Aquatica</taxon>
    </lineage>
</organism>
<dbReference type="InterPro" id="IPR019819">
    <property type="entry name" value="Carboxylesterase_B_CS"/>
</dbReference>
<evidence type="ECO:0000259" key="5">
    <source>
        <dbReference type="Pfam" id="PF00135"/>
    </source>
</evidence>
<dbReference type="Pfam" id="PF00135">
    <property type="entry name" value="COesterase"/>
    <property type="match status" value="1"/>
</dbReference>
<evidence type="ECO:0000313" key="7">
    <source>
        <dbReference type="Proteomes" id="UP001353858"/>
    </source>
</evidence>
<comment type="similarity">
    <text evidence="1">Belongs to the type-B carboxylesterase/lipase family.</text>
</comment>
<sequence>MRGYRFLLLLLLLLPFLSNGLKKSNRVKRIVGGLPAAIPPLDEPTVHVRFAGRSARILGVRDFPHYVFRGIRYAHPPVRKERFLRPRQFYLSGEIDATTYAPPCVQPVPGQNSIIGDEDCLFLNVFTPDLPLGTEGLPVVVWIHGGNFRYGSASQYGVRELVGKRLIVVTIQYRLGTLGFLSTGTRELPGNAALWDMVMAVQWVRNYIGFFGGNPYQIVVMGHGTGASSAALVALNDVAKGYTKGVIALSGTAISNSAIDSDPQATIKEIADIHGCQTAAILPMIRCLQAIPANRIIEGDNEMELNRLQSGNFLSRLQGQLGTIPVRELRYDGRSLPPMVDGDPHDKLENEPPTIPLLTGVTRDETKRAINGPYHNEITTKLKSVKHFLDDVLVKNLQSFTSIGKRKKTSNSTRGLRSMFNVLDPFKFRNYVTVKRNNLREALSKIAEMTVDALFNLPAFLSATMWSSLGTPAFLYRFEHSSRKSKAQHFLGGLSIIGNGTDGKITLETLLVFSFMFLVEEFNNTVSHGDELIYLFEPQTLNGTPIIHAIDDFTDEDRVVKNIFTKMIYNFARSGILNLGHEDLPSFSKKSNNYVKINSKPSHVNDFRFCQMGLWAGINERLQSAACKAIDVLESQIKNAEFLLFDTVETVGSRVQNMGGKFHDKVHSFGQNIESGIQETKDIISDAIRKPFGFLGNKGKHK</sequence>
<evidence type="ECO:0000313" key="6">
    <source>
        <dbReference type="EMBL" id="KAK4886009.1"/>
    </source>
</evidence>
<dbReference type="EMBL" id="JARPUR010000001">
    <property type="protein sequence ID" value="KAK4886009.1"/>
    <property type="molecule type" value="Genomic_DNA"/>
</dbReference>
<feature type="signal peptide" evidence="4">
    <location>
        <begin position="1"/>
        <end position="20"/>
    </location>
</feature>
<name>A0AAN7Q511_9COLE</name>
<comment type="caution">
    <text evidence="6">The sequence shown here is derived from an EMBL/GenBank/DDBJ whole genome shotgun (WGS) entry which is preliminary data.</text>
</comment>
<reference evidence="7" key="1">
    <citation type="submission" date="2023-01" db="EMBL/GenBank/DDBJ databases">
        <title>Key to firefly adult light organ development and bioluminescence: homeobox transcription factors regulate luciferase expression and transportation to peroxisome.</title>
        <authorList>
            <person name="Fu X."/>
        </authorList>
    </citation>
    <scope>NUCLEOTIDE SEQUENCE [LARGE SCALE GENOMIC DNA]</scope>
</reference>
<evidence type="ECO:0000256" key="4">
    <source>
        <dbReference type="SAM" id="SignalP"/>
    </source>
</evidence>